<dbReference type="RefSeq" id="WP_185787670.1">
    <property type="nucleotide sequence ID" value="NZ_JACLCP010000001.1"/>
</dbReference>
<protein>
    <submittedName>
        <fullName evidence="2">Uncharacterized protein</fullName>
    </submittedName>
</protein>
<organism evidence="2 3">
    <name type="scientific">Winogradskyella flava</name>
    <dbReference type="NCBI Taxonomy" id="1884876"/>
    <lineage>
        <taxon>Bacteria</taxon>
        <taxon>Pseudomonadati</taxon>
        <taxon>Bacteroidota</taxon>
        <taxon>Flavobacteriia</taxon>
        <taxon>Flavobacteriales</taxon>
        <taxon>Flavobacteriaceae</taxon>
        <taxon>Winogradskyella</taxon>
    </lineage>
</organism>
<gene>
    <name evidence="2" type="ORF">H7F21_02590</name>
</gene>
<feature type="transmembrane region" description="Helical" evidence="1">
    <location>
        <begin position="73"/>
        <end position="91"/>
    </location>
</feature>
<reference evidence="2" key="1">
    <citation type="submission" date="2020-08" db="EMBL/GenBank/DDBJ databases">
        <title>Winogradskyella ouciana sp. nov., isolated from the hadal seawater of the Mariana Trench.</title>
        <authorList>
            <person name="He X."/>
        </authorList>
    </citation>
    <scope>NUCLEOTIDE SEQUENCE [LARGE SCALE GENOMIC DNA]</scope>
    <source>
        <strain evidence="2">KCTC 52348</strain>
    </source>
</reference>
<dbReference type="Proteomes" id="UP000533900">
    <property type="component" value="Unassembled WGS sequence"/>
</dbReference>
<comment type="caution">
    <text evidence="2">The sequence shown here is derived from an EMBL/GenBank/DDBJ whole genome shotgun (WGS) entry which is preliminary data.</text>
</comment>
<evidence type="ECO:0000256" key="1">
    <source>
        <dbReference type="SAM" id="Phobius"/>
    </source>
</evidence>
<keyword evidence="1" id="KW-1133">Transmembrane helix</keyword>
<name>A0A842IMT3_9FLAO</name>
<keyword evidence="3" id="KW-1185">Reference proteome</keyword>
<dbReference type="EMBL" id="JACLCP010000001">
    <property type="protein sequence ID" value="MBC2843965.1"/>
    <property type="molecule type" value="Genomic_DNA"/>
</dbReference>
<keyword evidence="1" id="KW-0472">Membrane</keyword>
<evidence type="ECO:0000313" key="2">
    <source>
        <dbReference type="EMBL" id="MBC2843965.1"/>
    </source>
</evidence>
<proteinExistence type="predicted"/>
<dbReference type="AlphaFoldDB" id="A0A842IMT3"/>
<evidence type="ECO:0000313" key="3">
    <source>
        <dbReference type="Proteomes" id="UP000533900"/>
    </source>
</evidence>
<accession>A0A842IMT3</accession>
<keyword evidence="1" id="KW-0812">Transmembrane</keyword>
<sequence length="142" mass="16920">MKKEHIKDIFKKYENGQTSLEEEQFLLKNATGLDFPLSDWINLEKQRKKEVSEDFNERLWQSFDRRTQPKKKILKSVLIAAASVVLFFTFYSKRKQESTQQSLWEKEALLLEAKSMFSENEQNINQEIVFEDDLITIYMATK</sequence>